<dbReference type="InterPro" id="IPR000276">
    <property type="entry name" value="GPCR_Rhodpsn"/>
</dbReference>
<evidence type="ECO:0000313" key="7">
    <source>
        <dbReference type="Proteomes" id="UP000050761"/>
    </source>
</evidence>
<protein>
    <submittedName>
        <fullName evidence="8">G_PROTEIN_RECEP_F1_2 domain-containing protein</fullName>
    </submittedName>
</protein>
<dbReference type="Pfam" id="PF10320">
    <property type="entry name" value="7TM_GPCR_Srsx"/>
    <property type="match status" value="1"/>
</dbReference>
<dbReference type="PANTHER" id="PTHR23360:SF5">
    <property type="entry name" value="G-PROTEIN COUPLED RECEPTORS FAMILY 1 PROFILE DOMAIN-CONTAINING PROTEIN"/>
    <property type="match status" value="1"/>
</dbReference>
<reference evidence="6 7" key="1">
    <citation type="submission" date="2018-11" db="EMBL/GenBank/DDBJ databases">
        <authorList>
            <consortium name="Pathogen Informatics"/>
        </authorList>
    </citation>
    <scope>NUCLEOTIDE SEQUENCE [LARGE SCALE GENOMIC DNA]</scope>
</reference>
<evidence type="ECO:0000313" key="6">
    <source>
        <dbReference type="EMBL" id="VDO95319.1"/>
    </source>
</evidence>
<accession>A0A3P7ZXB8</accession>
<reference evidence="8" key="2">
    <citation type="submission" date="2019-09" db="UniProtKB">
        <authorList>
            <consortium name="WormBaseParasite"/>
        </authorList>
    </citation>
    <scope>IDENTIFICATION</scope>
</reference>
<evidence type="ECO:0000313" key="8">
    <source>
        <dbReference type="WBParaSite" id="HPBE_0001320901-mRNA-1"/>
    </source>
</evidence>
<dbReference type="PANTHER" id="PTHR23360">
    <property type="entry name" value="G-PROTEIN COUPLED RECEPTORS FAMILY 1 PROFILE DOMAIN-CONTAINING PROTEIN-RELATED"/>
    <property type="match status" value="1"/>
</dbReference>
<dbReference type="GO" id="GO:0016020">
    <property type="term" value="C:membrane"/>
    <property type="evidence" value="ECO:0007669"/>
    <property type="project" value="UniProtKB-SubCell"/>
</dbReference>
<evidence type="ECO:0000256" key="5">
    <source>
        <dbReference type="SAM" id="Phobius"/>
    </source>
</evidence>
<dbReference type="InterPro" id="IPR019424">
    <property type="entry name" value="7TM_GPCR_Srsx"/>
</dbReference>
<dbReference type="EMBL" id="UZAH01027824">
    <property type="protein sequence ID" value="VDO95319.1"/>
    <property type="molecule type" value="Genomic_DNA"/>
</dbReference>
<dbReference type="SUPFAM" id="SSF81321">
    <property type="entry name" value="Family A G protein-coupled receptor-like"/>
    <property type="match status" value="1"/>
</dbReference>
<feature type="transmembrane region" description="Helical" evidence="5">
    <location>
        <begin position="103"/>
        <end position="126"/>
    </location>
</feature>
<keyword evidence="4 5" id="KW-0472">Membrane</keyword>
<dbReference type="AlphaFoldDB" id="A0A183FXD9"/>
<evidence type="ECO:0000256" key="4">
    <source>
        <dbReference type="ARBA" id="ARBA00023136"/>
    </source>
</evidence>
<keyword evidence="7" id="KW-1185">Reference proteome</keyword>
<name>A0A183FXD9_HELPZ</name>
<evidence type="ECO:0000256" key="2">
    <source>
        <dbReference type="ARBA" id="ARBA00022692"/>
    </source>
</evidence>
<proteinExistence type="predicted"/>
<comment type="subcellular location">
    <subcellularLocation>
        <location evidence="1">Membrane</location>
    </subcellularLocation>
</comment>
<evidence type="ECO:0000256" key="1">
    <source>
        <dbReference type="ARBA" id="ARBA00004370"/>
    </source>
</evidence>
<feature type="transmembrane region" description="Helical" evidence="5">
    <location>
        <begin position="70"/>
        <end position="91"/>
    </location>
</feature>
<dbReference type="Gene3D" id="1.20.1070.10">
    <property type="entry name" value="Rhodopsin 7-helix transmembrane proteins"/>
    <property type="match status" value="1"/>
</dbReference>
<gene>
    <name evidence="6" type="ORF">HPBE_LOCUS13210</name>
</gene>
<dbReference type="InterPro" id="IPR047130">
    <property type="entry name" value="7TM_GPCR_Srsx_nematod"/>
</dbReference>
<keyword evidence="2 5" id="KW-0812">Transmembrane</keyword>
<dbReference type="WBParaSite" id="HPBE_0001320901-mRNA-1">
    <property type="protein sequence ID" value="HPBE_0001320901-mRNA-1"/>
    <property type="gene ID" value="HPBE_0001320901"/>
</dbReference>
<evidence type="ECO:0000256" key="3">
    <source>
        <dbReference type="ARBA" id="ARBA00022989"/>
    </source>
</evidence>
<sequence>MHANASEFKKFEGDDFDLSNRPVAVDEERLPELVQENPQRAQHRELAEKLECLRTTIAGRENRMRHIYRSLIVISLTVVFGWFSTMLIGLVGEALQLKIERLYVNLLSGVFVNFACATNFFVYYTVSDEYRQEFDRYLNIGQLRKEVGFTTASDVKGNTVVTNRVEEGT</sequence>
<dbReference type="Proteomes" id="UP000050761">
    <property type="component" value="Unassembled WGS sequence"/>
</dbReference>
<dbReference type="SMART" id="SM01381">
    <property type="entry name" value="7TM_GPCR_Srsx"/>
    <property type="match status" value="1"/>
</dbReference>
<accession>A0A183FXD9</accession>
<keyword evidence="3 5" id="KW-1133">Transmembrane helix</keyword>
<dbReference type="OrthoDB" id="5820127at2759"/>
<dbReference type="GO" id="GO:0004930">
    <property type="term" value="F:G protein-coupled receptor activity"/>
    <property type="evidence" value="ECO:0007669"/>
    <property type="project" value="InterPro"/>
</dbReference>
<organism evidence="7 8">
    <name type="scientific">Heligmosomoides polygyrus</name>
    <name type="common">Parasitic roundworm</name>
    <dbReference type="NCBI Taxonomy" id="6339"/>
    <lineage>
        <taxon>Eukaryota</taxon>
        <taxon>Metazoa</taxon>
        <taxon>Ecdysozoa</taxon>
        <taxon>Nematoda</taxon>
        <taxon>Chromadorea</taxon>
        <taxon>Rhabditida</taxon>
        <taxon>Rhabditina</taxon>
        <taxon>Rhabditomorpha</taxon>
        <taxon>Strongyloidea</taxon>
        <taxon>Heligmosomidae</taxon>
        <taxon>Heligmosomoides</taxon>
    </lineage>
</organism>